<dbReference type="AlphaFoldDB" id="A0A843WWY9"/>
<accession>A0A843WWY9</accession>
<dbReference type="Proteomes" id="UP000652761">
    <property type="component" value="Unassembled WGS sequence"/>
</dbReference>
<evidence type="ECO:0000313" key="2">
    <source>
        <dbReference type="EMBL" id="MQM12486.1"/>
    </source>
</evidence>
<comment type="caution">
    <text evidence="2">The sequence shown here is derived from an EMBL/GenBank/DDBJ whole genome shotgun (WGS) entry which is preliminary data.</text>
</comment>
<feature type="compositionally biased region" description="Polar residues" evidence="1">
    <location>
        <begin position="450"/>
        <end position="463"/>
    </location>
</feature>
<protein>
    <submittedName>
        <fullName evidence="2">Uncharacterized protein</fullName>
    </submittedName>
</protein>
<name>A0A843WWY9_COLES</name>
<evidence type="ECO:0000313" key="3">
    <source>
        <dbReference type="Proteomes" id="UP000652761"/>
    </source>
</evidence>
<keyword evidence="3" id="KW-1185">Reference proteome</keyword>
<feature type="region of interest" description="Disordered" evidence="1">
    <location>
        <begin position="431"/>
        <end position="473"/>
    </location>
</feature>
<evidence type="ECO:0000256" key="1">
    <source>
        <dbReference type="SAM" id="MobiDB-lite"/>
    </source>
</evidence>
<sequence>MFVLSRTRDRAVASSLSIRPLVFRQVLQAQQADPQLADILQMLDVELDEDSEASVLRWCRPACAGDVVVPFGARRRHFYLREGPNGFILRVESPSTVYTSPSPSAQHLRACPVREVVTVTWDPHPREPVEGVLRATSALELAATMRTLELSGKRWLGQWRVSHLQSSRGWSGTPRTDETSQQRRGACRVEEMGRSVRGDRENRVLSVGRGTGSRVVTVGLKPKAAPPAFVLRWCRPARAGDVFVSFGARRKRPFLREGPNGFVLRVECENSMLEVELLPLPGTPILGSLSREYSGLRVCSKLSWLDWDAEVSFRSSSRCSPASPFLTASLFAAPEPLREARRGTVVRPDYGRRAPGRGDGAVGKVPIARSGSLFSVYVTLGPDVQLNTGVRVSRSDDTDLDGTTQVPGQSPELTAWLTKNLGHLTGEVGVNPYAANSNRHPQRPHPMPPSSCSQRPLTWTPTGQRPPLAANSN</sequence>
<proteinExistence type="predicted"/>
<organism evidence="2 3">
    <name type="scientific">Colocasia esculenta</name>
    <name type="common">Wild taro</name>
    <name type="synonym">Arum esculentum</name>
    <dbReference type="NCBI Taxonomy" id="4460"/>
    <lineage>
        <taxon>Eukaryota</taxon>
        <taxon>Viridiplantae</taxon>
        <taxon>Streptophyta</taxon>
        <taxon>Embryophyta</taxon>
        <taxon>Tracheophyta</taxon>
        <taxon>Spermatophyta</taxon>
        <taxon>Magnoliopsida</taxon>
        <taxon>Liliopsida</taxon>
        <taxon>Araceae</taxon>
        <taxon>Aroideae</taxon>
        <taxon>Colocasieae</taxon>
        <taxon>Colocasia</taxon>
    </lineage>
</organism>
<gene>
    <name evidence="2" type="ORF">Taro_045403</name>
</gene>
<reference evidence="2" key="1">
    <citation type="submission" date="2017-07" db="EMBL/GenBank/DDBJ databases">
        <title>Taro Niue Genome Assembly and Annotation.</title>
        <authorList>
            <person name="Atibalentja N."/>
            <person name="Keating K."/>
            <person name="Fields C.J."/>
        </authorList>
    </citation>
    <scope>NUCLEOTIDE SEQUENCE</scope>
    <source>
        <strain evidence="2">Niue_2</strain>
        <tissue evidence="2">Leaf</tissue>
    </source>
</reference>
<dbReference type="EMBL" id="NMUH01005329">
    <property type="protein sequence ID" value="MQM12486.1"/>
    <property type="molecule type" value="Genomic_DNA"/>
</dbReference>